<keyword evidence="2" id="KW-0943">RNA-mediated gene silencing</keyword>
<dbReference type="SUPFAM" id="SSF101690">
    <property type="entry name" value="PAZ domain"/>
    <property type="match status" value="1"/>
</dbReference>
<feature type="region of interest" description="Disordered" evidence="4">
    <location>
        <begin position="109"/>
        <end position="162"/>
    </location>
</feature>
<dbReference type="CDD" id="cd02845">
    <property type="entry name" value="PAZ_piwi_like"/>
    <property type="match status" value="1"/>
</dbReference>
<dbReference type="InterPro" id="IPR036397">
    <property type="entry name" value="RNaseH_sf"/>
</dbReference>
<dbReference type="PROSITE" id="PS50822">
    <property type="entry name" value="PIWI"/>
    <property type="match status" value="1"/>
</dbReference>
<evidence type="ECO:0008006" key="9">
    <source>
        <dbReference type="Google" id="ProtNLM"/>
    </source>
</evidence>
<sequence>MDPNDDKPLPGIGRGGRGVLIQKLLKSKGSGFSSSSLQPKPGLLSGLGRDLTKLPEPLKAAVAVCGTSGTLVEKPTTPSTGRGQIFSQLLKGAGRGNIVPAARGRGVFLGMGKNTGDSSKEMAPEKPARISSPTSPPVTSQLPGIDRSKEEEQRGSATASLATSLEQLEVKKESRKVIEYHGSSGKPIPIAVNCVKVRCKNEAIYQYHVSFSPALDSKNMRYGMLNQQKEVIGHTKAFDGTILYLPKRLPQNETKLKSKRFTDDATIEVCIRLTHVVDPASHQLIPFYNTVLRRAMQAMKMCPVGRNYYDPCRPKKLDKLRLNLWPGYVTAIKTFEGGLLLNIDVSHKVLRNDTARHVMEDVFQKTPSSFKEMCMRELVGAVVLTRYNNKNYRVDDIAWDLSPTSSFTNSKGESITFQEYYRIQYKIEIQDLLQPMLVHRPKQSTQRAQREREGKDIEICLVPELCYLTGLSDKLRNDFRAMKDIKEHTCLPPADRNAVIEQFLTRVEKTPAAKEELLKWGLELDLTTTVTNGRNFPPEKIMVGRQQVFSCAPNADFTKEVTRSPVIRAVNIQNWLLFFTRRDANKAKQFYQKMIEVSGKFGMRLGQPQFVELNDDRSTTYKEAISSSINPHVQLVVAIFPTSRDDRYNTLKRLCCVDMPVPSQVILSRTLPDDPKMGKFRSVTMKIALQVNCKLGGELWAVDIPLKGLMVCGIDVYHDAGGKGKSVAALVASTSRLMTRWYSRAILQQPHQEVIDGLKHCFTESIKKFYEANQALPERIVIYRDGVGDGQLRHVSEYEMPQLESCFHMFDNIHGQTYSPKLSVVVVSKRINIRYFVVQNRAMGNPPPGTVLDHTATRANWHDFFLISQHVRQGTVSPSHYIVVGGHEHLKADHMQRLSYKMTHMYYNWPGTVRVPAPCQYAHKLAYLVGQNIRQEPSLELCDRLFYL</sequence>
<comment type="similarity">
    <text evidence="3">Belongs to the argonaute family.</text>
</comment>
<evidence type="ECO:0000313" key="7">
    <source>
        <dbReference type="EMBL" id="CAK8693256.1"/>
    </source>
</evidence>
<gene>
    <name evidence="7" type="ORF">CVLEPA_LOCUS26558</name>
</gene>
<feature type="domain" description="Piwi" evidence="6">
    <location>
        <begin position="635"/>
        <end position="934"/>
    </location>
</feature>
<feature type="compositionally biased region" description="Polar residues" evidence="4">
    <location>
        <begin position="131"/>
        <end position="142"/>
    </location>
</feature>
<accession>A0ABP0GQT3</accession>
<dbReference type="InterPro" id="IPR036085">
    <property type="entry name" value="PAZ_dom_sf"/>
</dbReference>
<reference evidence="7 8" key="1">
    <citation type="submission" date="2024-02" db="EMBL/GenBank/DDBJ databases">
        <authorList>
            <person name="Daric V."/>
            <person name="Darras S."/>
        </authorList>
    </citation>
    <scope>NUCLEOTIDE SEQUENCE [LARGE SCALE GENOMIC DNA]</scope>
</reference>
<evidence type="ECO:0000259" key="6">
    <source>
        <dbReference type="PROSITE" id="PS50822"/>
    </source>
</evidence>
<dbReference type="SUPFAM" id="SSF53098">
    <property type="entry name" value="Ribonuclease H-like"/>
    <property type="match status" value="1"/>
</dbReference>
<proteinExistence type="inferred from homology"/>
<feature type="domain" description="PAZ" evidence="5">
    <location>
        <begin position="357"/>
        <end position="470"/>
    </location>
</feature>
<protein>
    <recommendedName>
        <fullName evidence="9">Piwi</fullName>
    </recommendedName>
</protein>
<dbReference type="Pfam" id="PF02170">
    <property type="entry name" value="PAZ"/>
    <property type="match status" value="1"/>
</dbReference>
<dbReference type="InterPro" id="IPR014811">
    <property type="entry name" value="ArgoL1"/>
</dbReference>
<evidence type="ECO:0000256" key="3">
    <source>
        <dbReference type="RuleBase" id="RU361178"/>
    </source>
</evidence>
<dbReference type="SMART" id="SM00950">
    <property type="entry name" value="Piwi"/>
    <property type="match status" value="1"/>
</dbReference>
<dbReference type="Gene3D" id="3.40.50.2300">
    <property type="match status" value="1"/>
</dbReference>
<dbReference type="PROSITE" id="PS50821">
    <property type="entry name" value="PAZ"/>
    <property type="match status" value="1"/>
</dbReference>
<organism evidence="7 8">
    <name type="scientific">Clavelina lepadiformis</name>
    <name type="common">Light-bulb sea squirt</name>
    <name type="synonym">Ascidia lepadiformis</name>
    <dbReference type="NCBI Taxonomy" id="159417"/>
    <lineage>
        <taxon>Eukaryota</taxon>
        <taxon>Metazoa</taxon>
        <taxon>Chordata</taxon>
        <taxon>Tunicata</taxon>
        <taxon>Ascidiacea</taxon>
        <taxon>Aplousobranchia</taxon>
        <taxon>Clavelinidae</taxon>
        <taxon>Clavelina</taxon>
    </lineage>
</organism>
<comment type="caution">
    <text evidence="7">The sequence shown here is derived from an EMBL/GenBank/DDBJ whole genome shotgun (WGS) entry which is preliminary data.</text>
</comment>
<dbReference type="Proteomes" id="UP001642483">
    <property type="component" value="Unassembled WGS sequence"/>
</dbReference>
<keyword evidence="1" id="KW-0810">Translation regulation</keyword>
<dbReference type="Gene3D" id="3.30.420.10">
    <property type="entry name" value="Ribonuclease H-like superfamily/Ribonuclease H"/>
    <property type="match status" value="1"/>
</dbReference>
<dbReference type="Pfam" id="PF23278">
    <property type="entry name" value="Piwi_N"/>
    <property type="match status" value="1"/>
</dbReference>
<dbReference type="Pfam" id="PF02171">
    <property type="entry name" value="Piwi"/>
    <property type="match status" value="1"/>
</dbReference>
<dbReference type="Pfam" id="PF08699">
    <property type="entry name" value="ArgoL1"/>
    <property type="match status" value="1"/>
</dbReference>
<feature type="compositionally biased region" description="Basic and acidic residues" evidence="4">
    <location>
        <begin position="118"/>
        <end position="128"/>
    </location>
</feature>
<evidence type="ECO:0000256" key="1">
    <source>
        <dbReference type="ARBA" id="ARBA00022845"/>
    </source>
</evidence>
<keyword evidence="8" id="KW-1185">Reference proteome</keyword>
<dbReference type="SMART" id="SM01163">
    <property type="entry name" value="DUF1785"/>
    <property type="match status" value="1"/>
</dbReference>
<dbReference type="Gene3D" id="2.170.260.10">
    <property type="entry name" value="paz domain"/>
    <property type="match status" value="1"/>
</dbReference>
<dbReference type="EMBL" id="CAWYQH010000130">
    <property type="protein sequence ID" value="CAK8693256.1"/>
    <property type="molecule type" value="Genomic_DNA"/>
</dbReference>
<name>A0ABP0GQT3_CLALP</name>
<evidence type="ECO:0000256" key="2">
    <source>
        <dbReference type="ARBA" id="ARBA00023158"/>
    </source>
</evidence>
<dbReference type="SMART" id="SM00949">
    <property type="entry name" value="PAZ"/>
    <property type="match status" value="1"/>
</dbReference>
<dbReference type="InterPro" id="IPR003100">
    <property type="entry name" value="PAZ_dom"/>
</dbReference>
<evidence type="ECO:0000256" key="4">
    <source>
        <dbReference type="SAM" id="MobiDB-lite"/>
    </source>
</evidence>
<evidence type="ECO:0000259" key="5">
    <source>
        <dbReference type="PROSITE" id="PS50821"/>
    </source>
</evidence>
<evidence type="ECO:0000313" key="8">
    <source>
        <dbReference type="Proteomes" id="UP001642483"/>
    </source>
</evidence>
<dbReference type="CDD" id="cd04658">
    <property type="entry name" value="Piwi_piwi-like_Euk"/>
    <property type="match status" value="1"/>
</dbReference>
<dbReference type="InterPro" id="IPR012337">
    <property type="entry name" value="RNaseH-like_sf"/>
</dbReference>
<dbReference type="PANTHER" id="PTHR22891">
    <property type="entry name" value="EUKARYOTIC TRANSLATION INITIATION FACTOR 2C"/>
    <property type="match status" value="1"/>
</dbReference>
<dbReference type="InterPro" id="IPR003165">
    <property type="entry name" value="Piwi"/>
</dbReference>